<dbReference type="EMBL" id="JAPUBN010000019">
    <property type="protein sequence ID" value="MCZ2722888.1"/>
    <property type="molecule type" value="Genomic_DNA"/>
</dbReference>
<protein>
    <submittedName>
        <fullName evidence="9">CoA pyrophosphatase</fullName>
    </submittedName>
</protein>
<evidence type="ECO:0000259" key="8">
    <source>
        <dbReference type="PROSITE" id="PS51462"/>
    </source>
</evidence>
<sequence length="221" mass="24847">MSDVKQFLNSPPLSPDIGQIRSALDLYESSQIMLNPGVKLNAETNLLDFKTAAVLIPIWKDHEGNLHILLTQRAKHLRNHPGQIAFPGGQYDDVDTDLIQTALRETHEEVGLPPNCFQLIGELGDYLTISGFCVKPIIAEVTTLQDMTLALDEVESAHWVPLDYLLTPTNYKFTRRNLSDIHTGYFEIQYQDITIWGVTAGILYELYQALDSHIAASIKKK</sequence>
<comment type="cofactor">
    <cofactor evidence="1">
        <name>Mn(2+)</name>
        <dbReference type="ChEBI" id="CHEBI:29035"/>
    </cofactor>
</comment>
<gene>
    <name evidence="9" type="ORF">O1D97_15040</name>
</gene>
<keyword evidence="7" id="KW-0464">Manganese</keyword>
<reference evidence="9" key="1">
    <citation type="submission" date="2022-12" db="EMBL/GenBank/DDBJ databases">
        <title>Marinomonas 15G1-11 sp. nov, isolated from marine algae.</title>
        <authorList>
            <person name="Butt M."/>
            <person name="Choi D.G."/>
            <person name="Kim J.M."/>
            <person name="Lee J.K."/>
            <person name="Baek J.H."/>
            <person name="Jeon C.O."/>
        </authorList>
    </citation>
    <scope>NUCLEOTIDE SEQUENCE</scope>
    <source>
        <strain evidence="9">15G1-11</strain>
    </source>
</reference>
<organism evidence="9 10">
    <name type="scientific">Marinomonas phaeophyticola</name>
    <dbReference type="NCBI Taxonomy" id="3004091"/>
    <lineage>
        <taxon>Bacteria</taxon>
        <taxon>Pseudomonadati</taxon>
        <taxon>Pseudomonadota</taxon>
        <taxon>Gammaproteobacteria</taxon>
        <taxon>Oceanospirillales</taxon>
        <taxon>Oceanospirillaceae</taxon>
        <taxon>Marinomonas</taxon>
    </lineage>
</organism>
<dbReference type="InterPro" id="IPR000059">
    <property type="entry name" value="NUDIX_hydrolase_NudL_CS"/>
</dbReference>
<evidence type="ECO:0000256" key="4">
    <source>
        <dbReference type="ARBA" id="ARBA00022723"/>
    </source>
</evidence>
<dbReference type="InterPro" id="IPR045121">
    <property type="entry name" value="CoAse"/>
</dbReference>
<dbReference type="Pfam" id="PF00293">
    <property type="entry name" value="NUDIX"/>
    <property type="match status" value="1"/>
</dbReference>
<dbReference type="SUPFAM" id="SSF55811">
    <property type="entry name" value="Nudix"/>
    <property type="match status" value="1"/>
</dbReference>
<keyword evidence="10" id="KW-1185">Reference proteome</keyword>
<dbReference type="InterPro" id="IPR000086">
    <property type="entry name" value="NUDIX_hydrolase_dom"/>
</dbReference>
<comment type="cofactor">
    <cofactor evidence="2">
        <name>Mg(2+)</name>
        <dbReference type="ChEBI" id="CHEBI:18420"/>
    </cofactor>
</comment>
<accession>A0ABT4JWY0</accession>
<dbReference type="RefSeq" id="WP_269126887.1">
    <property type="nucleotide sequence ID" value="NZ_JAPUBN010000019.1"/>
</dbReference>
<evidence type="ECO:0000256" key="2">
    <source>
        <dbReference type="ARBA" id="ARBA00001946"/>
    </source>
</evidence>
<dbReference type="Proteomes" id="UP001149719">
    <property type="component" value="Unassembled WGS sequence"/>
</dbReference>
<comment type="caution">
    <text evidence="9">The sequence shown here is derived from an EMBL/GenBank/DDBJ whole genome shotgun (WGS) entry which is preliminary data.</text>
</comment>
<proteinExistence type="inferred from homology"/>
<dbReference type="PROSITE" id="PS51462">
    <property type="entry name" value="NUDIX"/>
    <property type="match status" value="1"/>
</dbReference>
<evidence type="ECO:0000256" key="7">
    <source>
        <dbReference type="ARBA" id="ARBA00023211"/>
    </source>
</evidence>
<dbReference type="Gene3D" id="3.90.79.10">
    <property type="entry name" value="Nucleoside Triphosphate Pyrophosphohydrolase"/>
    <property type="match status" value="1"/>
</dbReference>
<dbReference type="InterPro" id="IPR015797">
    <property type="entry name" value="NUDIX_hydrolase-like_dom_sf"/>
</dbReference>
<keyword evidence="6" id="KW-0460">Magnesium</keyword>
<evidence type="ECO:0000256" key="3">
    <source>
        <dbReference type="ARBA" id="ARBA00006506"/>
    </source>
</evidence>
<evidence type="ECO:0000313" key="10">
    <source>
        <dbReference type="Proteomes" id="UP001149719"/>
    </source>
</evidence>
<comment type="similarity">
    <text evidence="3">Belongs to the Nudix hydrolase family. PCD1 subfamily.</text>
</comment>
<evidence type="ECO:0000313" key="9">
    <source>
        <dbReference type="EMBL" id="MCZ2722888.1"/>
    </source>
</evidence>
<evidence type="ECO:0000256" key="6">
    <source>
        <dbReference type="ARBA" id="ARBA00022842"/>
    </source>
</evidence>
<keyword evidence="5" id="KW-0378">Hydrolase</keyword>
<dbReference type="CDD" id="cd03426">
    <property type="entry name" value="NUDIX_CoAse_Nudt7"/>
    <property type="match status" value="1"/>
</dbReference>
<evidence type="ECO:0000256" key="5">
    <source>
        <dbReference type="ARBA" id="ARBA00022801"/>
    </source>
</evidence>
<feature type="domain" description="Nudix hydrolase" evidence="8">
    <location>
        <begin position="49"/>
        <end position="183"/>
    </location>
</feature>
<evidence type="ECO:0000256" key="1">
    <source>
        <dbReference type="ARBA" id="ARBA00001936"/>
    </source>
</evidence>
<dbReference type="PANTHER" id="PTHR12992:SF11">
    <property type="entry name" value="MITOCHONDRIAL COENZYME A DIPHOSPHATASE NUDT8"/>
    <property type="match status" value="1"/>
</dbReference>
<dbReference type="PANTHER" id="PTHR12992">
    <property type="entry name" value="NUDIX HYDROLASE"/>
    <property type="match status" value="1"/>
</dbReference>
<dbReference type="PROSITE" id="PS01293">
    <property type="entry name" value="NUDIX_COA"/>
    <property type="match status" value="1"/>
</dbReference>
<name>A0ABT4JWY0_9GAMM</name>
<keyword evidence="4" id="KW-0479">Metal-binding</keyword>